<reference evidence="2 3" key="1">
    <citation type="submission" date="2020-02" db="EMBL/GenBank/DDBJ databases">
        <authorList>
            <person name="Ferguson B K."/>
        </authorList>
    </citation>
    <scope>NUCLEOTIDE SEQUENCE [LARGE SCALE GENOMIC DNA]</scope>
</reference>
<dbReference type="EMBL" id="CADCXU010025580">
    <property type="protein sequence ID" value="CAB0012598.1"/>
    <property type="molecule type" value="Genomic_DNA"/>
</dbReference>
<name>A0A6H5H972_9HEMI</name>
<dbReference type="Proteomes" id="UP000479000">
    <property type="component" value="Unassembled WGS sequence"/>
</dbReference>
<evidence type="ECO:0000313" key="2">
    <source>
        <dbReference type="EMBL" id="CAB0012598.1"/>
    </source>
</evidence>
<proteinExistence type="predicted"/>
<feature type="domain" description="Integrator complex subunit 11 C-terminal" evidence="1">
    <location>
        <begin position="32"/>
        <end position="110"/>
    </location>
</feature>
<protein>
    <recommendedName>
        <fullName evidence="1">Integrator complex subunit 11 C-terminal domain-containing protein</fullName>
    </recommendedName>
</protein>
<organism evidence="2 3">
    <name type="scientific">Nesidiocoris tenuis</name>
    <dbReference type="NCBI Taxonomy" id="355587"/>
    <lineage>
        <taxon>Eukaryota</taxon>
        <taxon>Metazoa</taxon>
        <taxon>Ecdysozoa</taxon>
        <taxon>Arthropoda</taxon>
        <taxon>Hexapoda</taxon>
        <taxon>Insecta</taxon>
        <taxon>Pterygota</taxon>
        <taxon>Neoptera</taxon>
        <taxon>Paraneoptera</taxon>
        <taxon>Hemiptera</taxon>
        <taxon>Heteroptera</taxon>
        <taxon>Panheteroptera</taxon>
        <taxon>Cimicomorpha</taxon>
        <taxon>Miridae</taxon>
        <taxon>Dicyphina</taxon>
        <taxon>Nesidiocoris</taxon>
    </lineage>
</organism>
<evidence type="ECO:0000313" key="3">
    <source>
        <dbReference type="Proteomes" id="UP000479000"/>
    </source>
</evidence>
<keyword evidence="3" id="KW-1185">Reference proteome</keyword>
<evidence type="ECO:0000259" key="1">
    <source>
        <dbReference type="Pfam" id="PF21386"/>
    </source>
</evidence>
<dbReference type="Pfam" id="PF21386">
    <property type="entry name" value="IntS11_C"/>
    <property type="match status" value="1"/>
</dbReference>
<dbReference type="InterPro" id="IPR048662">
    <property type="entry name" value="IntS11_C"/>
</dbReference>
<sequence>MEFLRDKIKQEFNLECYMPANGETCLIPTPHKFTYTVKLEDPTPFYKTAEKLLKIFQEKLTGWTVLFTDGAISVESVLIKVEGSEHDLKSVYISWTNQDEELGMTILEILQSMGHELS</sequence>
<dbReference type="OrthoDB" id="10249535at2759"/>
<accession>A0A6H5H972</accession>
<dbReference type="AlphaFoldDB" id="A0A6H5H972"/>
<gene>
    <name evidence="2" type="ORF">NTEN_LOCUS17308</name>
</gene>